<gene>
    <name evidence="2" type="ORF">L484_006068</name>
</gene>
<protein>
    <submittedName>
        <fullName evidence="2">Uncharacterized protein</fullName>
    </submittedName>
</protein>
<sequence>MEAAVFKDRSKDFPLPKSDSQSPRPSSQNGFHSARIQIPDIEMMIEQSASSSTEYTSLKDLLQAAGTAMSPTPSSSWHEIPIRNPLVKHAAMAYLQPMSTPTTSFGDRGGFLGRLKETCLCGCGGEYGCFGWLCDVVSRMVKEVFGELVLDRRKIRDSAEEEEEEEEEEDYDDEEDEDDEKVD</sequence>
<dbReference type="KEGG" id="mnt:21389514"/>
<dbReference type="PANTHER" id="PTHR34569:SF12">
    <property type="entry name" value="TRANSMEMBRANE PROTEIN"/>
    <property type="match status" value="1"/>
</dbReference>
<evidence type="ECO:0000256" key="1">
    <source>
        <dbReference type="SAM" id="MobiDB-lite"/>
    </source>
</evidence>
<dbReference type="EMBL" id="KE343328">
    <property type="protein sequence ID" value="EXB24036.1"/>
    <property type="molecule type" value="Genomic_DNA"/>
</dbReference>
<dbReference type="PANTHER" id="PTHR34569">
    <property type="entry name" value="EXPRESSED PROTEIN"/>
    <property type="match status" value="1"/>
</dbReference>
<name>W9QBU9_9ROSA</name>
<dbReference type="OrthoDB" id="682663at2759"/>
<feature type="compositionally biased region" description="Acidic residues" evidence="1">
    <location>
        <begin position="159"/>
        <end position="183"/>
    </location>
</feature>
<feature type="compositionally biased region" description="Basic and acidic residues" evidence="1">
    <location>
        <begin position="1"/>
        <end position="14"/>
    </location>
</feature>
<feature type="region of interest" description="Disordered" evidence="1">
    <location>
        <begin position="153"/>
        <end position="183"/>
    </location>
</feature>
<dbReference type="AlphaFoldDB" id="W9QBU9"/>
<proteinExistence type="predicted"/>
<feature type="compositionally biased region" description="Polar residues" evidence="1">
    <location>
        <begin position="18"/>
        <end position="31"/>
    </location>
</feature>
<reference evidence="3" key="1">
    <citation type="submission" date="2013-01" db="EMBL/GenBank/DDBJ databases">
        <title>Draft Genome Sequence of a Mulberry Tree, Morus notabilis C.K. Schneid.</title>
        <authorList>
            <person name="He N."/>
            <person name="Zhao S."/>
        </authorList>
    </citation>
    <scope>NUCLEOTIDE SEQUENCE</scope>
</reference>
<organism evidence="2 3">
    <name type="scientific">Morus notabilis</name>
    <dbReference type="NCBI Taxonomy" id="981085"/>
    <lineage>
        <taxon>Eukaryota</taxon>
        <taxon>Viridiplantae</taxon>
        <taxon>Streptophyta</taxon>
        <taxon>Embryophyta</taxon>
        <taxon>Tracheophyta</taxon>
        <taxon>Spermatophyta</taxon>
        <taxon>Magnoliopsida</taxon>
        <taxon>eudicotyledons</taxon>
        <taxon>Gunneridae</taxon>
        <taxon>Pentapetalae</taxon>
        <taxon>rosids</taxon>
        <taxon>fabids</taxon>
        <taxon>Rosales</taxon>
        <taxon>Moraceae</taxon>
        <taxon>Moreae</taxon>
        <taxon>Morus</taxon>
    </lineage>
</organism>
<evidence type="ECO:0000313" key="3">
    <source>
        <dbReference type="Proteomes" id="UP000030645"/>
    </source>
</evidence>
<dbReference type="Proteomes" id="UP000030645">
    <property type="component" value="Unassembled WGS sequence"/>
</dbReference>
<accession>W9QBU9</accession>
<keyword evidence="3" id="KW-1185">Reference proteome</keyword>
<evidence type="ECO:0000313" key="2">
    <source>
        <dbReference type="EMBL" id="EXB24036.1"/>
    </source>
</evidence>
<feature type="region of interest" description="Disordered" evidence="1">
    <location>
        <begin position="1"/>
        <end position="32"/>
    </location>
</feature>